<dbReference type="PANTHER" id="PTHR11384">
    <property type="entry name" value="ATP-BINDING CASSETTE, SUB-FAMILY D MEMBER"/>
    <property type="match status" value="1"/>
</dbReference>
<keyword evidence="8 10" id="KW-0472">Membrane</keyword>
<dbReference type="InterPro" id="IPR003439">
    <property type="entry name" value="ABC_transporter-like_ATP-bd"/>
</dbReference>
<evidence type="ECO:0000256" key="8">
    <source>
        <dbReference type="ARBA" id="ARBA00023136"/>
    </source>
</evidence>
<evidence type="ECO:0000256" key="6">
    <source>
        <dbReference type="ARBA" id="ARBA00022840"/>
    </source>
</evidence>
<dbReference type="SUPFAM" id="SSF90123">
    <property type="entry name" value="ABC transporter transmembrane region"/>
    <property type="match status" value="1"/>
</dbReference>
<dbReference type="CDD" id="cd03223">
    <property type="entry name" value="ABCD_peroxisomal_ALDP"/>
    <property type="match status" value="1"/>
</dbReference>
<organism evidence="13 14">
    <name type="scientific">Roseateles aquatilis</name>
    <dbReference type="NCBI Taxonomy" id="431061"/>
    <lineage>
        <taxon>Bacteria</taxon>
        <taxon>Pseudomonadati</taxon>
        <taxon>Pseudomonadota</taxon>
        <taxon>Betaproteobacteria</taxon>
        <taxon>Burkholderiales</taxon>
        <taxon>Sphaerotilaceae</taxon>
        <taxon>Roseateles</taxon>
    </lineage>
</organism>
<evidence type="ECO:0000256" key="7">
    <source>
        <dbReference type="ARBA" id="ARBA00022989"/>
    </source>
</evidence>
<feature type="transmembrane region" description="Helical" evidence="10">
    <location>
        <begin position="62"/>
        <end position="82"/>
    </location>
</feature>
<gene>
    <name evidence="13" type="ORF">CDN99_11145</name>
</gene>
<proteinExistence type="predicted"/>
<evidence type="ECO:0000259" key="11">
    <source>
        <dbReference type="PROSITE" id="PS50893"/>
    </source>
</evidence>
<dbReference type="GO" id="GO:0016887">
    <property type="term" value="F:ATP hydrolysis activity"/>
    <property type="evidence" value="ECO:0007669"/>
    <property type="project" value="InterPro"/>
</dbReference>
<evidence type="ECO:0000256" key="3">
    <source>
        <dbReference type="ARBA" id="ARBA00022475"/>
    </source>
</evidence>
<dbReference type="Gene3D" id="3.40.50.300">
    <property type="entry name" value="P-loop containing nucleotide triphosphate hydrolases"/>
    <property type="match status" value="1"/>
</dbReference>
<accession>A0A246JDS0</accession>
<keyword evidence="4 10" id="KW-0812">Transmembrane</keyword>
<feature type="domain" description="ABC transmembrane type-1" evidence="12">
    <location>
        <begin position="110"/>
        <end position="353"/>
    </location>
</feature>
<evidence type="ECO:0000256" key="10">
    <source>
        <dbReference type="SAM" id="Phobius"/>
    </source>
</evidence>
<keyword evidence="6 13" id="KW-0067">ATP-binding</keyword>
<comment type="subcellular location">
    <subcellularLocation>
        <location evidence="1">Cell membrane</location>
        <topology evidence="1">Multi-pass membrane protein</topology>
    </subcellularLocation>
</comment>
<name>A0A246JDS0_9BURK</name>
<protein>
    <submittedName>
        <fullName evidence="13">ABC transporter ATP-binding protein</fullName>
    </submittedName>
</protein>
<dbReference type="AlphaFoldDB" id="A0A246JDS0"/>
<keyword evidence="5" id="KW-0547">Nucleotide-binding</keyword>
<dbReference type="RefSeq" id="WP_088384935.1">
    <property type="nucleotide sequence ID" value="NZ_NIOF01000004.1"/>
</dbReference>
<evidence type="ECO:0000256" key="5">
    <source>
        <dbReference type="ARBA" id="ARBA00022741"/>
    </source>
</evidence>
<dbReference type="Pfam" id="PF00005">
    <property type="entry name" value="ABC_tran"/>
    <property type="match status" value="1"/>
</dbReference>
<feature type="transmembrane region" description="Helical" evidence="10">
    <location>
        <begin position="184"/>
        <end position="203"/>
    </location>
</feature>
<evidence type="ECO:0000313" key="14">
    <source>
        <dbReference type="Proteomes" id="UP000197468"/>
    </source>
</evidence>
<reference evidence="13 14" key="1">
    <citation type="journal article" date="2008" name="Int. J. Syst. Evol. Microbiol.">
        <title>Description of Roseateles aquatilis sp. nov. and Roseateles terrae sp. nov., in the class Betaproteobacteria, and emended description of the genus Roseateles.</title>
        <authorList>
            <person name="Gomila M."/>
            <person name="Bowien B."/>
            <person name="Falsen E."/>
            <person name="Moore E.R."/>
            <person name="Lalucat J."/>
        </authorList>
    </citation>
    <scope>NUCLEOTIDE SEQUENCE [LARGE SCALE GENOMIC DNA]</scope>
    <source>
        <strain evidence="13 14">CCUG 48205</strain>
    </source>
</reference>
<feature type="compositionally biased region" description="Basic and acidic residues" evidence="9">
    <location>
        <begin position="639"/>
        <end position="658"/>
    </location>
</feature>
<dbReference type="SMART" id="SM00382">
    <property type="entry name" value="AAA"/>
    <property type="match status" value="1"/>
</dbReference>
<dbReference type="Proteomes" id="UP000197468">
    <property type="component" value="Unassembled WGS sequence"/>
</dbReference>
<keyword evidence="14" id="KW-1185">Reference proteome</keyword>
<keyword evidence="7 10" id="KW-1133">Transmembrane helix</keyword>
<evidence type="ECO:0000313" key="13">
    <source>
        <dbReference type="EMBL" id="OWQ90728.1"/>
    </source>
</evidence>
<dbReference type="SUPFAM" id="SSF52540">
    <property type="entry name" value="P-loop containing nucleoside triphosphate hydrolases"/>
    <property type="match status" value="1"/>
</dbReference>
<dbReference type="InterPro" id="IPR011527">
    <property type="entry name" value="ABC1_TM_dom"/>
</dbReference>
<feature type="transmembrane region" description="Helical" evidence="10">
    <location>
        <begin position="102"/>
        <end position="126"/>
    </location>
</feature>
<dbReference type="InterPro" id="IPR003593">
    <property type="entry name" value="AAA+_ATPase"/>
</dbReference>
<dbReference type="InterPro" id="IPR050835">
    <property type="entry name" value="ABC_transporter_sub-D"/>
</dbReference>
<dbReference type="GO" id="GO:0140359">
    <property type="term" value="F:ABC-type transporter activity"/>
    <property type="evidence" value="ECO:0007669"/>
    <property type="project" value="InterPro"/>
</dbReference>
<dbReference type="PROSITE" id="PS50893">
    <property type="entry name" value="ABC_TRANSPORTER_2"/>
    <property type="match status" value="1"/>
</dbReference>
<evidence type="ECO:0000256" key="4">
    <source>
        <dbReference type="ARBA" id="ARBA00022692"/>
    </source>
</evidence>
<comment type="caution">
    <text evidence="13">The sequence shown here is derived from an EMBL/GenBank/DDBJ whole genome shotgun (WGS) entry which is preliminary data.</text>
</comment>
<feature type="domain" description="ABC transporter" evidence="11">
    <location>
        <begin position="390"/>
        <end position="613"/>
    </location>
</feature>
<evidence type="ECO:0000259" key="12">
    <source>
        <dbReference type="PROSITE" id="PS50929"/>
    </source>
</evidence>
<dbReference type="PANTHER" id="PTHR11384:SF59">
    <property type="entry name" value="LYSOSOMAL COBALAMIN TRANSPORTER ABCD4"/>
    <property type="match status" value="1"/>
</dbReference>
<dbReference type="InterPro" id="IPR027417">
    <property type="entry name" value="P-loop_NTPase"/>
</dbReference>
<feature type="region of interest" description="Disordered" evidence="9">
    <location>
        <begin position="1"/>
        <end position="35"/>
    </location>
</feature>
<dbReference type="PROSITE" id="PS50929">
    <property type="entry name" value="ABC_TM1F"/>
    <property type="match status" value="1"/>
</dbReference>
<sequence length="658" mass="73103">MATPTSSATDLPPSAAHGTNPPAPQATPKPRRRRPPRLSAAAWRQFLQIAKPYWLGNQRKSAWALLVLLIVLMLCETQLAVLLNDKTGEMTSALAARDHTRFWLSVRDSLIVLGFAVPVYAFYYYMRDAFSNHWRRWLTGKFLDGYLDGRQYYEIGSGAAGDLDNPDQRISEDINTFTGRSTNFMLMLMGSAMQLVAFCAVLWSLSKALVVFLAVYATVGTFLALYVFGSPLIQLNFWQLRREADFRFGLMRVRENAESIAFYRGERQERAHIESRFEAVFTNYQKMIRKQRSLNLFQRGFSQLTLVVPSVILADAVLSGRLEVGAAVQAAGAFAAVLTAVSLIVDNFESLSRFVAGIDRLHALSEVMHKRKSRVDRDRERIVTTHADRLALRDLTLYTPQFDRMLVEKLDLALQPGESLLITGVSGCGKSSLLRAIAGLWRTGSGTIEHPPLEDVFFLPQRPYMQPGTLRSQMIYPDTTTDLDDAALLAILDDVSLPELAGRVGGLEATQDWEKLLSMGEQQRLAFARVLVRKPRMVILDEATSALDGRNESRLYQRLCRDGVTLVSIAHRPAVLQHHSHVLQLKGDGAWEIHPAKGFVFDGHDPDPAAAAELSTAVAAEVKASTAPALVPPSGIEPAEARQPLDDFPPHATKKDPP</sequence>
<evidence type="ECO:0000256" key="1">
    <source>
        <dbReference type="ARBA" id="ARBA00004651"/>
    </source>
</evidence>
<evidence type="ECO:0000256" key="9">
    <source>
        <dbReference type="SAM" id="MobiDB-lite"/>
    </source>
</evidence>
<dbReference type="GO" id="GO:0005524">
    <property type="term" value="F:ATP binding"/>
    <property type="evidence" value="ECO:0007669"/>
    <property type="project" value="UniProtKB-KW"/>
</dbReference>
<feature type="transmembrane region" description="Helical" evidence="10">
    <location>
        <begin position="209"/>
        <end position="233"/>
    </location>
</feature>
<dbReference type="Gene3D" id="1.20.1560.10">
    <property type="entry name" value="ABC transporter type 1, transmembrane domain"/>
    <property type="match status" value="1"/>
</dbReference>
<dbReference type="Pfam" id="PF06472">
    <property type="entry name" value="ABC_membrane_2"/>
    <property type="match status" value="1"/>
</dbReference>
<dbReference type="InterPro" id="IPR036640">
    <property type="entry name" value="ABC1_TM_sf"/>
</dbReference>
<keyword evidence="3" id="KW-1003">Cell membrane</keyword>
<keyword evidence="2" id="KW-0813">Transport</keyword>
<evidence type="ECO:0000256" key="2">
    <source>
        <dbReference type="ARBA" id="ARBA00022448"/>
    </source>
</evidence>
<dbReference type="EMBL" id="NIOF01000004">
    <property type="protein sequence ID" value="OWQ90728.1"/>
    <property type="molecule type" value="Genomic_DNA"/>
</dbReference>
<dbReference type="GO" id="GO:0005886">
    <property type="term" value="C:plasma membrane"/>
    <property type="evidence" value="ECO:0007669"/>
    <property type="project" value="UniProtKB-SubCell"/>
</dbReference>
<feature type="region of interest" description="Disordered" evidence="9">
    <location>
        <begin position="626"/>
        <end position="658"/>
    </location>
</feature>